<dbReference type="InterPro" id="IPR050913">
    <property type="entry name" value="AP2/ERF_ERF"/>
</dbReference>
<dbReference type="GO" id="GO:0009873">
    <property type="term" value="P:ethylene-activated signaling pathway"/>
    <property type="evidence" value="ECO:0007669"/>
    <property type="project" value="UniProtKB-KW"/>
</dbReference>
<dbReference type="OrthoDB" id="1276482at2759"/>
<evidence type="ECO:0000256" key="1">
    <source>
        <dbReference type="ARBA" id="ARBA00004123"/>
    </source>
</evidence>
<dbReference type="InterPro" id="IPR001471">
    <property type="entry name" value="AP2/ERF_dom"/>
</dbReference>
<evidence type="ECO:0000313" key="11">
    <source>
        <dbReference type="EMBL" id="CAA7015285.1"/>
    </source>
</evidence>
<feature type="compositionally biased region" description="Basic residues" evidence="9">
    <location>
        <begin position="48"/>
        <end position="62"/>
    </location>
</feature>
<accession>A0A6D2HGU9</accession>
<dbReference type="PANTHER" id="PTHR31194:SF202">
    <property type="entry name" value="ETHYLENE-RESPONSIVE TRANSCRIPTION FACTOR ERF070"/>
    <property type="match status" value="1"/>
</dbReference>
<dbReference type="EMBL" id="CACVBM020001385">
    <property type="protein sequence ID" value="CAA7048253.1"/>
    <property type="molecule type" value="Genomic_DNA"/>
</dbReference>
<evidence type="ECO:0000256" key="9">
    <source>
        <dbReference type="SAM" id="MobiDB-lite"/>
    </source>
</evidence>
<name>A0A6D2HGU9_9BRAS</name>
<organism evidence="11 13">
    <name type="scientific">Microthlaspi erraticum</name>
    <dbReference type="NCBI Taxonomy" id="1685480"/>
    <lineage>
        <taxon>Eukaryota</taxon>
        <taxon>Viridiplantae</taxon>
        <taxon>Streptophyta</taxon>
        <taxon>Embryophyta</taxon>
        <taxon>Tracheophyta</taxon>
        <taxon>Spermatophyta</taxon>
        <taxon>Magnoliopsida</taxon>
        <taxon>eudicotyledons</taxon>
        <taxon>Gunneridae</taxon>
        <taxon>Pentapetalae</taxon>
        <taxon>rosids</taxon>
        <taxon>malvids</taxon>
        <taxon>Brassicales</taxon>
        <taxon>Brassicaceae</taxon>
        <taxon>Coluteocarpeae</taxon>
        <taxon>Microthlaspi</taxon>
    </lineage>
</organism>
<dbReference type="AlphaFoldDB" id="A0A6D2HGU9"/>
<keyword evidence="13" id="KW-1185">Reference proteome</keyword>
<evidence type="ECO:0000256" key="5">
    <source>
        <dbReference type="ARBA" id="ARBA00023159"/>
    </source>
</evidence>
<dbReference type="SMART" id="SM00380">
    <property type="entry name" value="AP2"/>
    <property type="match status" value="1"/>
</dbReference>
<evidence type="ECO:0000256" key="8">
    <source>
        <dbReference type="ARBA" id="ARBA00024343"/>
    </source>
</evidence>
<gene>
    <name evidence="11" type="ORF">MERR_LOCUS2520</name>
    <name evidence="12" type="ORF">MERR_LOCUS35488</name>
</gene>
<evidence type="ECO:0000256" key="2">
    <source>
        <dbReference type="ARBA" id="ARBA00022745"/>
    </source>
</evidence>
<keyword evidence="3" id="KW-0805">Transcription regulation</keyword>
<dbReference type="Pfam" id="PF00847">
    <property type="entry name" value="AP2"/>
    <property type="match status" value="1"/>
</dbReference>
<dbReference type="Proteomes" id="UP000467841">
    <property type="component" value="Unassembled WGS sequence"/>
</dbReference>
<feature type="domain" description="AP2/ERF" evidence="10">
    <location>
        <begin position="86"/>
        <end position="143"/>
    </location>
</feature>
<dbReference type="PANTHER" id="PTHR31194">
    <property type="entry name" value="SHN SHINE , DNA BINDING / TRANSCRIPTION FACTOR"/>
    <property type="match status" value="1"/>
</dbReference>
<dbReference type="CDD" id="cd00018">
    <property type="entry name" value="AP2"/>
    <property type="match status" value="1"/>
</dbReference>
<evidence type="ECO:0000259" key="10">
    <source>
        <dbReference type="PROSITE" id="PS51032"/>
    </source>
</evidence>
<comment type="subcellular location">
    <subcellularLocation>
        <location evidence="1">Nucleus</location>
    </subcellularLocation>
</comment>
<keyword evidence="5" id="KW-0010">Activator</keyword>
<keyword evidence="6" id="KW-0804">Transcription</keyword>
<proteinExistence type="inferred from homology"/>
<dbReference type="SUPFAM" id="SSF54171">
    <property type="entry name" value="DNA-binding domain"/>
    <property type="match status" value="1"/>
</dbReference>
<dbReference type="EMBL" id="CACVBM020000155">
    <property type="protein sequence ID" value="CAA7015285.1"/>
    <property type="molecule type" value="Genomic_DNA"/>
</dbReference>
<dbReference type="GO" id="GO:0003677">
    <property type="term" value="F:DNA binding"/>
    <property type="evidence" value="ECO:0007669"/>
    <property type="project" value="UniProtKB-KW"/>
</dbReference>
<keyword evidence="2" id="KW-0936">Ethylene signaling pathway</keyword>
<dbReference type="InterPro" id="IPR036955">
    <property type="entry name" value="AP2/ERF_dom_sf"/>
</dbReference>
<dbReference type="Gene3D" id="3.30.730.10">
    <property type="entry name" value="AP2/ERF domain"/>
    <property type="match status" value="1"/>
</dbReference>
<evidence type="ECO:0000256" key="3">
    <source>
        <dbReference type="ARBA" id="ARBA00023015"/>
    </source>
</evidence>
<feature type="region of interest" description="Disordered" evidence="9">
    <location>
        <begin position="31"/>
        <end position="62"/>
    </location>
</feature>
<sequence length="368" mass="41915">MINGKEEEKHTEKIDISSMKSVRVVCNDPYATESSSEDEAISGNNPRRPIKPKRTKPKKRYVSKICVPTLIERHGKGNESRKSSSGFKGVRKRPWGRYAAEIRDPFQKKREWLGTFPTVEAAAEAYKKRKQEFDEQLGLVNQTDSVKLEEEEDLTKPCVSRKPKEKEVELVVPCNSSKHEEKEVGLTKPWVSSKPKEKVVESTKPSVLRPSTAYNVVEKTFGFGCDDRDEEEGTIGRMLEDPLMTSSISDIFGATAIEANDLWVDFNTAEFKSIFDDFNYDFVVKDNQIESSIKTSKKNGKRAVQNLEIESRVANIVDGSNDFQLELEFDPMVDDFQLKDFSVDDIGEADEDDCNWFNSSMDWIDVSF</sequence>
<dbReference type="PRINTS" id="PR00367">
    <property type="entry name" value="ETHRSPELEMNT"/>
</dbReference>
<evidence type="ECO:0000313" key="12">
    <source>
        <dbReference type="EMBL" id="CAA7048253.1"/>
    </source>
</evidence>
<keyword evidence="7" id="KW-0539">Nucleus</keyword>
<reference evidence="11 13" key="1">
    <citation type="submission" date="2020-01" db="EMBL/GenBank/DDBJ databases">
        <authorList>
            <person name="Mishra B."/>
        </authorList>
    </citation>
    <scope>NUCLEOTIDE SEQUENCE [LARGE SCALE GENOMIC DNA]</scope>
</reference>
<evidence type="ECO:0000313" key="13">
    <source>
        <dbReference type="Proteomes" id="UP000467841"/>
    </source>
</evidence>
<evidence type="ECO:0000256" key="7">
    <source>
        <dbReference type="ARBA" id="ARBA00023242"/>
    </source>
</evidence>
<evidence type="ECO:0000256" key="6">
    <source>
        <dbReference type="ARBA" id="ARBA00023163"/>
    </source>
</evidence>
<evidence type="ECO:0000256" key="4">
    <source>
        <dbReference type="ARBA" id="ARBA00023125"/>
    </source>
</evidence>
<protein>
    <recommendedName>
        <fullName evidence="10">AP2/ERF domain-containing protein</fullName>
    </recommendedName>
</protein>
<dbReference type="PROSITE" id="PS51032">
    <property type="entry name" value="AP2_ERF"/>
    <property type="match status" value="1"/>
</dbReference>
<dbReference type="InterPro" id="IPR016177">
    <property type="entry name" value="DNA-bd_dom_sf"/>
</dbReference>
<dbReference type="GO" id="GO:0003700">
    <property type="term" value="F:DNA-binding transcription factor activity"/>
    <property type="evidence" value="ECO:0007669"/>
    <property type="project" value="InterPro"/>
</dbReference>
<comment type="similarity">
    <text evidence="8">Belongs to the AP2/ERF transcription factor family. ERF subfamily.</text>
</comment>
<dbReference type="GO" id="GO:0005634">
    <property type="term" value="C:nucleus"/>
    <property type="evidence" value="ECO:0007669"/>
    <property type="project" value="UniProtKB-SubCell"/>
</dbReference>
<keyword evidence="4" id="KW-0238">DNA-binding</keyword>